<organism evidence="4 5">
    <name type="scientific">Sphaerisporangium melleum</name>
    <dbReference type="NCBI Taxonomy" id="321316"/>
    <lineage>
        <taxon>Bacteria</taxon>
        <taxon>Bacillati</taxon>
        <taxon>Actinomycetota</taxon>
        <taxon>Actinomycetes</taxon>
        <taxon>Streptosporangiales</taxon>
        <taxon>Streptosporangiaceae</taxon>
        <taxon>Sphaerisporangium</taxon>
    </lineage>
</organism>
<dbReference type="AlphaFoldDB" id="A0A917RG04"/>
<feature type="transmembrane region" description="Helical" evidence="2">
    <location>
        <begin position="231"/>
        <end position="252"/>
    </location>
</feature>
<feature type="transmembrane region" description="Helical" evidence="2">
    <location>
        <begin position="139"/>
        <end position="158"/>
    </location>
</feature>
<dbReference type="PANTHER" id="PTHR42208">
    <property type="entry name" value="HEAVY METAL TRANSPORTER-RELATED"/>
    <property type="match status" value="1"/>
</dbReference>
<dbReference type="PANTHER" id="PTHR42208:SF1">
    <property type="entry name" value="HEAVY METAL TRANSPORTER"/>
    <property type="match status" value="1"/>
</dbReference>
<reference evidence="4" key="2">
    <citation type="submission" date="2020-09" db="EMBL/GenBank/DDBJ databases">
        <authorList>
            <person name="Sun Q."/>
            <person name="Ohkuma M."/>
        </authorList>
    </citation>
    <scope>NUCLEOTIDE SEQUENCE</scope>
    <source>
        <strain evidence="4">JCM 13064</strain>
    </source>
</reference>
<keyword evidence="2" id="KW-1133">Transmembrane helix</keyword>
<proteinExistence type="predicted"/>
<dbReference type="InterPro" id="IPR039447">
    <property type="entry name" value="UreH-like_TM_dom"/>
</dbReference>
<protein>
    <recommendedName>
        <fullName evidence="3">Urease accessory protein UreH-like transmembrane domain-containing protein</fullName>
    </recommendedName>
</protein>
<feature type="domain" description="Urease accessory protein UreH-like transmembrane" evidence="3">
    <location>
        <begin position="55"/>
        <end position="278"/>
    </location>
</feature>
<feature type="transmembrane region" description="Helical" evidence="2">
    <location>
        <begin position="203"/>
        <end position="225"/>
    </location>
</feature>
<gene>
    <name evidence="4" type="ORF">GCM10007964_54680</name>
</gene>
<feature type="transmembrane region" description="Helical" evidence="2">
    <location>
        <begin position="264"/>
        <end position="290"/>
    </location>
</feature>
<evidence type="ECO:0000256" key="1">
    <source>
        <dbReference type="SAM" id="MobiDB-lite"/>
    </source>
</evidence>
<keyword evidence="2" id="KW-0812">Transmembrane</keyword>
<dbReference type="InterPro" id="IPR008972">
    <property type="entry name" value="Cupredoxin"/>
</dbReference>
<dbReference type="Gene3D" id="2.60.40.420">
    <property type="entry name" value="Cupredoxins - blue copper proteins"/>
    <property type="match status" value="1"/>
</dbReference>
<keyword evidence="5" id="KW-1185">Reference proteome</keyword>
<evidence type="ECO:0000259" key="3">
    <source>
        <dbReference type="Pfam" id="PF13386"/>
    </source>
</evidence>
<comment type="caution">
    <text evidence="4">The sequence shown here is derived from an EMBL/GenBank/DDBJ whole genome shotgun (WGS) entry which is preliminary data.</text>
</comment>
<reference evidence="4" key="1">
    <citation type="journal article" date="2014" name="Int. J. Syst. Evol. Microbiol.">
        <title>Complete genome sequence of Corynebacterium casei LMG S-19264T (=DSM 44701T), isolated from a smear-ripened cheese.</title>
        <authorList>
            <consortium name="US DOE Joint Genome Institute (JGI-PGF)"/>
            <person name="Walter F."/>
            <person name="Albersmeier A."/>
            <person name="Kalinowski J."/>
            <person name="Ruckert C."/>
        </authorList>
    </citation>
    <scope>NUCLEOTIDE SEQUENCE</scope>
    <source>
        <strain evidence="4">JCM 13064</strain>
    </source>
</reference>
<feature type="transmembrane region" description="Helical" evidence="2">
    <location>
        <begin position="45"/>
        <end position="78"/>
    </location>
</feature>
<accession>A0A917RG04</accession>
<dbReference type="EMBL" id="BMNT01000033">
    <property type="protein sequence ID" value="GGL05521.1"/>
    <property type="molecule type" value="Genomic_DNA"/>
</dbReference>
<evidence type="ECO:0000313" key="5">
    <source>
        <dbReference type="Proteomes" id="UP000645217"/>
    </source>
</evidence>
<name>A0A917RG04_9ACTN</name>
<keyword evidence="2" id="KW-0472">Membrane</keyword>
<dbReference type="RefSeq" id="WP_203968812.1">
    <property type="nucleotide sequence ID" value="NZ_BOOT01000049.1"/>
</dbReference>
<feature type="transmembrane region" description="Helical" evidence="2">
    <location>
        <begin position="105"/>
        <end position="127"/>
    </location>
</feature>
<dbReference type="Proteomes" id="UP000645217">
    <property type="component" value="Unassembled WGS sequence"/>
</dbReference>
<dbReference type="Pfam" id="PF13386">
    <property type="entry name" value="DsbD_2"/>
    <property type="match status" value="1"/>
</dbReference>
<evidence type="ECO:0000313" key="4">
    <source>
        <dbReference type="EMBL" id="GGL05521.1"/>
    </source>
</evidence>
<sequence length="419" mass="41404">MVSEVSLAVTGTAGYLPHRVTYGGGSGEVEPSTATRPGDRGGPRVTAAALFAGGLAAGLVAGTASCTAVQGGILIGLIRRRAGTAHRHPAPTGGHRSRSPEGAGVVAAFVGGRLVSHTVAGGLLGLLGDSVRLPPPARAVLLLGAGTAVVVYAVRVAVSTGRPPPACAGQIATPVPEPEPAEPSGAVAERAVARPDRRGVGRAGVLGAATVLIPCGVTLSMQAVAVSSGSWAGGAAVMAGFVAGTAPGFALLGLLVRRVTSRRLAALAAAGALVAGVVTVAAGLRLAGWLPAWADPAATSGVAARTSDGASGTGDVAGAATVVRADGTQVLTIWATPEGFRPGVTAAQAGRPMEIVFRTAGNRGCTRTLTVQGHDVTLPESGERAVRLPPQGPGRLRYVCGMGMYVGFINITEQTPAAR</sequence>
<evidence type="ECO:0000256" key="2">
    <source>
        <dbReference type="SAM" id="Phobius"/>
    </source>
</evidence>
<feature type="region of interest" description="Disordered" evidence="1">
    <location>
        <begin position="20"/>
        <end position="41"/>
    </location>
</feature>